<protein>
    <submittedName>
        <fullName evidence="3">Phosphatidylinositol 4-kinase pik1alpha (PI4-kinase)(PtdIns-4-kinase)</fullName>
        <ecNumber evidence="3">2.7.1.67</ecNumber>
    </submittedName>
</protein>
<dbReference type="EMBL" id="JASJQH010007735">
    <property type="protein sequence ID" value="KAK9702304.1"/>
    <property type="molecule type" value="Genomic_DNA"/>
</dbReference>
<dbReference type="InterPro" id="IPR016024">
    <property type="entry name" value="ARM-type_fold"/>
</dbReference>
<feature type="domain" description="PIK helical" evidence="2">
    <location>
        <begin position="1"/>
        <end position="130"/>
    </location>
</feature>
<accession>A0ABR2VUI7</accession>
<dbReference type="PROSITE" id="PS51545">
    <property type="entry name" value="PIK_HELICAL"/>
    <property type="match status" value="1"/>
</dbReference>
<dbReference type="InterPro" id="IPR001263">
    <property type="entry name" value="PI3K_accessory_dom"/>
</dbReference>
<sequence>MKSQVSRNSTKLVMSSNSLLLRLFNSEFFTSWLAISYIFKYPHSVGIQHYLCKELTKFPLSEIEFFLPQICHLLISRPEQSVSLENFLLERCKLSTHIAILTFWYLQAYMSDLSSTPHSSSYRLCKRMHNQVQNIIFKETCDEHNEILKKQPKVRENVFPALVGMSALLAGIANSTLALNTGQMAIEQGRRAPFYQPVNQDNTTEKTTEGTLITKDKELSTEPLDIQSSSASYRGSKASSRIPTSSPTLEDLYKGRAFSFGHYIKSTAARRSYERISTLNLSSSKSLDRRETESYSEATSPAPDSDSDFEYDLFLNSKPSKRKQLIDGHYFHSEMSFVIALVDISNRLCMLPKKARLSSLHAELSLLNHNLPADVCIPLWCPATVDNPYITKSYGSLHQMQLFLTLPKEFRFSLWWRSLRQMLILMNLYYSSINLRPQLRLRRIVQTRTPLIHLRGQFIWVMNLKELPQWQALNRWI</sequence>
<evidence type="ECO:0000259" key="2">
    <source>
        <dbReference type="PROSITE" id="PS51545"/>
    </source>
</evidence>
<dbReference type="SUPFAM" id="SSF48371">
    <property type="entry name" value="ARM repeat"/>
    <property type="match status" value="1"/>
</dbReference>
<proteinExistence type="predicted"/>
<evidence type="ECO:0000313" key="4">
    <source>
        <dbReference type="Proteomes" id="UP001479436"/>
    </source>
</evidence>
<dbReference type="Pfam" id="PF11522">
    <property type="entry name" value="Pik1"/>
    <property type="match status" value="1"/>
</dbReference>
<keyword evidence="4" id="KW-1185">Reference proteome</keyword>
<organism evidence="3 4">
    <name type="scientific">Basidiobolus ranarum</name>
    <dbReference type="NCBI Taxonomy" id="34480"/>
    <lineage>
        <taxon>Eukaryota</taxon>
        <taxon>Fungi</taxon>
        <taxon>Fungi incertae sedis</taxon>
        <taxon>Zoopagomycota</taxon>
        <taxon>Entomophthoromycotina</taxon>
        <taxon>Basidiobolomycetes</taxon>
        <taxon>Basidiobolales</taxon>
        <taxon>Basidiobolaceae</taxon>
        <taxon>Basidiobolus</taxon>
    </lineage>
</organism>
<dbReference type="InterPro" id="IPR021601">
    <property type="entry name" value="Phosphatidylino_kinase_fungi"/>
</dbReference>
<feature type="region of interest" description="Disordered" evidence="1">
    <location>
        <begin position="192"/>
        <end position="246"/>
    </location>
</feature>
<feature type="compositionally biased region" description="Basic and acidic residues" evidence="1">
    <location>
        <begin position="203"/>
        <end position="220"/>
    </location>
</feature>
<keyword evidence="3" id="KW-0808">Transferase</keyword>
<evidence type="ECO:0000313" key="3">
    <source>
        <dbReference type="EMBL" id="KAK9702304.1"/>
    </source>
</evidence>
<dbReference type="InterPro" id="IPR049160">
    <property type="entry name" value="PI4KB-PIK1_PIK"/>
</dbReference>
<name>A0ABR2VUI7_9FUNG</name>
<dbReference type="GO" id="GO:0004430">
    <property type="term" value="F:1-phosphatidylinositol 4-kinase activity"/>
    <property type="evidence" value="ECO:0007669"/>
    <property type="project" value="UniProtKB-EC"/>
</dbReference>
<dbReference type="EC" id="2.7.1.67" evidence="3"/>
<dbReference type="Pfam" id="PF21245">
    <property type="entry name" value="PI4KB-PIK1_PIK"/>
    <property type="match status" value="1"/>
</dbReference>
<dbReference type="Gene3D" id="6.10.140.1260">
    <property type="match status" value="1"/>
</dbReference>
<reference evidence="3 4" key="1">
    <citation type="submission" date="2023-04" db="EMBL/GenBank/DDBJ databases">
        <title>Genome of Basidiobolus ranarum AG-B5.</title>
        <authorList>
            <person name="Stajich J.E."/>
            <person name="Carter-House D."/>
            <person name="Gryganskyi A."/>
        </authorList>
    </citation>
    <scope>NUCLEOTIDE SEQUENCE [LARGE SCALE GENOMIC DNA]</scope>
    <source>
        <strain evidence="3 4">AG-B5</strain>
    </source>
</reference>
<dbReference type="Proteomes" id="UP001479436">
    <property type="component" value="Unassembled WGS sequence"/>
</dbReference>
<comment type="caution">
    <text evidence="3">The sequence shown here is derived from an EMBL/GenBank/DDBJ whole genome shotgun (WGS) entry which is preliminary data.</text>
</comment>
<feature type="compositionally biased region" description="Low complexity" evidence="1">
    <location>
        <begin position="228"/>
        <end position="241"/>
    </location>
</feature>
<evidence type="ECO:0000256" key="1">
    <source>
        <dbReference type="SAM" id="MobiDB-lite"/>
    </source>
</evidence>
<gene>
    <name evidence="3" type="primary">PIK1_2</name>
    <name evidence="3" type="ORF">K7432_011298</name>
</gene>